<dbReference type="EMBL" id="AWSO01002073">
    <property type="protein sequence ID" value="ESK82104.1"/>
    <property type="molecule type" value="Genomic_DNA"/>
</dbReference>
<feature type="region of interest" description="Disordered" evidence="1">
    <location>
        <begin position="211"/>
        <end position="244"/>
    </location>
</feature>
<gene>
    <name evidence="2" type="ORF">Moror_3505</name>
</gene>
<dbReference type="AlphaFoldDB" id="V2XRM1"/>
<evidence type="ECO:0000313" key="2">
    <source>
        <dbReference type="EMBL" id="ESK82104.1"/>
    </source>
</evidence>
<dbReference type="STRING" id="1381753.V2XRM1"/>
<dbReference type="Pfam" id="PF08737">
    <property type="entry name" value="Rgp1"/>
    <property type="match status" value="1"/>
</dbReference>
<accession>V2XRM1</accession>
<sequence length="347" mass="37988">MGVYRKSSLIVGDDWDDDGSEDEDGEGIGKIIRCGEAVEILTRTQKKVSYDVHKDDVKVAVFTLVKSAFRLGETVLGVVEVNERSSRSRVLQLSAHLETHETLPTTISSLPLNATSKQQLKRVHAEHHTNFVLGSLRTTFSLDIPSDATPAFQVQVALWPWPETGKAGGLEWKVRLCLLVAIASETADTGTEGVPFKTLVRDGMRGEWASPWTAPLGAGVMQKPKNGRTPMKRGNSNSSMGSQNQGMVRSWASYLTSSILGSVEESYHDGDEDPEGYEDTRRGEGDEDGYDGIKPDPMGGVGSGVDYAGGREDEWEEVKIETVECEVPIRVWPGNTAFRPMDVVFDV</sequence>
<proteinExistence type="predicted"/>
<dbReference type="HOGENOM" id="CLU_068718_0_0_1"/>
<protein>
    <submittedName>
        <fullName evidence="2">Retrograde golgi transport protein rgp1-like protein</fullName>
    </submittedName>
</protein>
<reference evidence="2 3" key="1">
    <citation type="journal article" date="2014" name="BMC Genomics">
        <title>Genome and secretome analysis of the hemibiotrophic fungal pathogen, Moniliophthora roreri, which causes frosty pod rot disease of cacao: mechanisms of the biotrophic and necrotrophic phases.</title>
        <authorList>
            <person name="Meinhardt L.W."/>
            <person name="Costa G.G.L."/>
            <person name="Thomazella D.P.T."/>
            <person name="Teixeira P.J.P.L."/>
            <person name="Carazzolle M.F."/>
            <person name="Schuster S.C."/>
            <person name="Carlson J.E."/>
            <person name="Guiltinan M.J."/>
            <person name="Mieczkowski P."/>
            <person name="Farmer A."/>
            <person name="Ramaraj T."/>
            <person name="Crozier J."/>
            <person name="Davis R.E."/>
            <person name="Shao J."/>
            <person name="Melnick R.L."/>
            <person name="Pereira G.A.G."/>
            <person name="Bailey B.A."/>
        </authorList>
    </citation>
    <scope>NUCLEOTIDE SEQUENCE [LARGE SCALE GENOMIC DNA]</scope>
    <source>
        <strain evidence="2 3">MCA 2997</strain>
    </source>
</reference>
<dbReference type="Proteomes" id="UP000017559">
    <property type="component" value="Unassembled WGS sequence"/>
</dbReference>
<organism evidence="2 3">
    <name type="scientific">Moniliophthora roreri (strain MCA 2997)</name>
    <name type="common">Cocoa frosty pod rot fungus</name>
    <name type="synonym">Crinipellis roreri</name>
    <dbReference type="NCBI Taxonomy" id="1381753"/>
    <lineage>
        <taxon>Eukaryota</taxon>
        <taxon>Fungi</taxon>
        <taxon>Dikarya</taxon>
        <taxon>Basidiomycota</taxon>
        <taxon>Agaricomycotina</taxon>
        <taxon>Agaricomycetes</taxon>
        <taxon>Agaricomycetidae</taxon>
        <taxon>Agaricales</taxon>
        <taxon>Marasmiineae</taxon>
        <taxon>Marasmiaceae</taxon>
        <taxon>Moniliophthora</taxon>
    </lineage>
</organism>
<evidence type="ECO:0000256" key="1">
    <source>
        <dbReference type="SAM" id="MobiDB-lite"/>
    </source>
</evidence>
<feature type="compositionally biased region" description="Low complexity" evidence="1">
    <location>
        <begin position="234"/>
        <end position="244"/>
    </location>
</feature>
<dbReference type="OrthoDB" id="1918at2759"/>
<name>V2XRM1_MONRO</name>
<dbReference type="PANTHER" id="PTHR12507">
    <property type="entry name" value="REDUCED GROWTH PHENOTYPE 1 RGP1, YEAST -RELATED"/>
    <property type="match status" value="1"/>
</dbReference>
<evidence type="ECO:0000313" key="3">
    <source>
        <dbReference type="Proteomes" id="UP000017559"/>
    </source>
</evidence>
<feature type="region of interest" description="Disordered" evidence="1">
    <location>
        <begin position="265"/>
        <end position="300"/>
    </location>
</feature>
<comment type="caution">
    <text evidence="2">The sequence shown here is derived from an EMBL/GenBank/DDBJ whole genome shotgun (WGS) entry which is preliminary data.</text>
</comment>
<keyword evidence="3" id="KW-1185">Reference proteome</keyword>
<dbReference type="KEGG" id="mrr:Moror_3505"/>
<dbReference type="InterPro" id="IPR014848">
    <property type="entry name" value="Rgp1"/>
</dbReference>